<dbReference type="AlphaFoldDB" id="A0A3R8RZY1"/>
<evidence type="ECO:0000313" key="2">
    <source>
        <dbReference type="Proteomes" id="UP000269265"/>
    </source>
</evidence>
<protein>
    <submittedName>
        <fullName evidence="1">Uncharacterized protein</fullName>
    </submittedName>
</protein>
<evidence type="ECO:0000313" key="1">
    <source>
        <dbReference type="EMBL" id="RRS01104.1"/>
    </source>
</evidence>
<sequence>MAKLTVNAGHIQIRSATTPTGSGIPRNESTATHVVLRNELTIAEGTVGFHVVVNVPRPFAQETDSAELLAIAWVAQELPVYLSSHPYWDFFQAREINVEAPIQTLNINKHRPCSFDIEPDPGLLQRTQEMLQYLEQVKARFDEAKSKLSRFALHNQPPGYQHTRGEAYAHFRTIEDILDAGADIGAYRAQDARSAQREYDELASRVDTKRPAYRMARDSLLRFVLRVEFPSTWHERPRA</sequence>
<proteinExistence type="predicted"/>
<reference evidence="1 2" key="1">
    <citation type="submission" date="2018-12" db="EMBL/GenBank/DDBJ databases">
        <title>The whole draft genome of Aquabacterium sp. SJQ9.</title>
        <authorList>
            <person name="Sun L."/>
            <person name="Gao X."/>
            <person name="Chen W."/>
            <person name="Huang K."/>
        </authorList>
    </citation>
    <scope>NUCLEOTIDE SEQUENCE [LARGE SCALE GENOMIC DNA]</scope>
    <source>
        <strain evidence="1 2">SJQ9</strain>
    </source>
</reference>
<dbReference type="EMBL" id="RSED01000027">
    <property type="protein sequence ID" value="RRS01104.1"/>
    <property type="molecule type" value="Genomic_DNA"/>
</dbReference>
<dbReference type="Proteomes" id="UP000269265">
    <property type="component" value="Unassembled WGS sequence"/>
</dbReference>
<organism evidence="1 2">
    <name type="scientific">Aquabacterium soli</name>
    <dbReference type="NCBI Taxonomy" id="2493092"/>
    <lineage>
        <taxon>Bacteria</taxon>
        <taxon>Pseudomonadati</taxon>
        <taxon>Pseudomonadota</taxon>
        <taxon>Betaproteobacteria</taxon>
        <taxon>Burkholderiales</taxon>
        <taxon>Aquabacterium</taxon>
    </lineage>
</organism>
<keyword evidence="2" id="KW-1185">Reference proteome</keyword>
<dbReference type="RefSeq" id="WP_125245310.1">
    <property type="nucleotide sequence ID" value="NZ_RSED01000027.1"/>
</dbReference>
<accession>A0A3R8RZY1</accession>
<comment type="caution">
    <text evidence="1">The sequence shown here is derived from an EMBL/GenBank/DDBJ whole genome shotgun (WGS) entry which is preliminary data.</text>
</comment>
<name>A0A3R8RZY1_9BURK</name>
<gene>
    <name evidence="1" type="ORF">EIP75_21780</name>
</gene>